<evidence type="ECO:0000313" key="2">
    <source>
        <dbReference type="Proteomes" id="UP000663879"/>
    </source>
</evidence>
<accession>A0A813PCX3</accession>
<comment type="caution">
    <text evidence="1">The sequence shown here is derived from an EMBL/GenBank/DDBJ whole genome shotgun (WGS) entry which is preliminary data.</text>
</comment>
<name>A0A813PCX3_9BILA</name>
<organism evidence="1 2">
    <name type="scientific">Brachionus calyciflorus</name>
    <dbReference type="NCBI Taxonomy" id="104777"/>
    <lineage>
        <taxon>Eukaryota</taxon>
        <taxon>Metazoa</taxon>
        <taxon>Spiralia</taxon>
        <taxon>Gnathifera</taxon>
        <taxon>Rotifera</taxon>
        <taxon>Eurotatoria</taxon>
        <taxon>Monogononta</taxon>
        <taxon>Pseudotrocha</taxon>
        <taxon>Ploima</taxon>
        <taxon>Brachionidae</taxon>
        <taxon>Brachionus</taxon>
    </lineage>
</organism>
<proteinExistence type="predicted"/>
<dbReference type="Pfam" id="PF15674">
    <property type="entry name" value="CCDC23"/>
    <property type="match status" value="1"/>
</dbReference>
<dbReference type="Proteomes" id="UP000663879">
    <property type="component" value="Unassembled WGS sequence"/>
</dbReference>
<evidence type="ECO:0000313" key="1">
    <source>
        <dbReference type="EMBL" id="CAF0749317.1"/>
    </source>
</evidence>
<reference evidence="1" key="1">
    <citation type="submission" date="2021-02" db="EMBL/GenBank/DDBJ databases">
        <authorList>
            <person name="Nowell W R."/>
        </authorList>
    </citation>
    <scope>NUCLEOTIDE SEQUENCE</scope>
    <source>
        <strain evidence="1">Ploen Becks lab</strain>
    </source>
</reference>
<sequence length="141" mass="16626">MQNKNKIEALLKIDKFSDKIDYKNKKQNNISRNGYYKSKENYASLYDLSNKTEKVPKFTHTSTEFNAKYQKTDLDLSKNRSKSTDKKMNLTKSIVNNSPLELKRIQRNQIYALNQLMTKLEHDNFVEFSKRNGLNFTIDSD</sequence>
<dbReference type="InterPro" id="IPR031378">
    <property type="entry name" value="SVBP"/>
</dbReference>
<dbReference type="EMBL" id="CAJNOC010000353">
    <property type="protein sequence ID" value="CAF0749317.1"/>
    <property type="molecule type" value="Genomic_DNA"/>
</dbReference>
<dbReference type="AlphaFoldDB" id="A0A813PCX3"/>
<dbReference type="OrthoDB" id="6158742at2759"/>
<gene>
    <name evidence="1" type="ORF">OXX778_LOCUS3823</name>
</gene>
<protein>
    <submittedName>
        <fullName evidence="1">Uncharacterized protein</fullName>
    </submittedName>
</protein>
<keyword evidence="2" id="KW-1185">Reference proteome</keyword>